<evidence type="ECO:0000256" key="6">
    <source>
        <dbReference type="ARBA" id="ARBA00022692"/>
    </source>
</evidence>
<dbReference type="GO" id="GO:0008982">
    <property type="term" value="F:protein-N(PI)-phosphohistidine-sugar phosphotransferase activity"/>
    <property type="evidence" value="ECO:0007669"/>
    <property type="project" value="InterPro"/>
</dbReference>
<protein>
    <submittedName>
        <fullName evidence="11">PTS transporter subunit EIIC</fullName>
    </submittedName>
</protein>
<dbReference type="GO" id="GO:0015771">
    <property type="term" value="P:trehalose transport"/>
    <property type="evidence" value="ECO:0007669"/>
    <property type="project" value="TreeGrafter"/>
</dbReference>
<evidence type="ECO:0000256" key="2">
    <source>
        <dbReference type="ARBA" id="ARBA00022448"/>
    </source>
</evidence>
<evidence type="ECO:0000256" key="4">
    <source>
        <dbReference type="ARBA" id="ARBA00022597"/>
    </source>
</evidence>
<dbReference type="GO" id="GO:0090589">
    <property type="term" value="F:protein-phosphocysteine-trehalose phosphotransferase system transporter activity"/>
    <property type="evidence" value="ECO:0007669"/>
    <property type="project" value="TreeGrafter"/>
</dbReference>
<feature type="transmembrane region" description="Helical" evidence="9">
    <location>
        <begin position="198"/>
        <end position="222"/>
    </location>
</feature>
<comment type="subcellular location">
    <subcellularLocation>
        <location evidence="1">Cell membrane</location>
        <topology evidence="1">Multi-pass membrane protein</topology>
    </subcellularLocation>
</comment>
<dbReference type="EMBL" id="JASGBQ010000004">
    <property type="protein sequence ID" value="MDI9241654.1"/>
    <property type="molecule type" value="Genomic_DNA"/>
</dbReference>
<evidence type="ECO:0000256" key="1">
    <source>
        <dbReference type="ARBA" id="ARBA00004651"/>
    </source>
</evidence>
<keyword evidence="8 9" id="KW-0472">Membrane</keyword>
<sequence>MKNQTKKNIITVVIDHISSCMAPIIPIVIAGGLVKLIVVILTMTGLLTEGTTTEAVLSLIGDAPLYFLPFFLAYTASVHFKVNTILAIGAVGAMMSPSFVELSGSADQLFFAGIPLIKATYSYSTIPVILLIAAMVWIEKAVHKIMPKAIDDILSPLVILLVSSLVGLLAVGPLGTLIGNALSGSIAWLQIHAPSAAWTVFAATTPLQIITGTHWVFVATAINQLGSVGVENGIMAGYFILAIALGGVAFAAFIKAKTPELKKLSLSCGLTVLLAGVSEPTIFGICLRYKRPLVTAILGCAIAGLYQGIVTVNCYVYAFPAIPSCLMFANGSEPGNLAKALIAGAIAFAASFLLTMLFGGRFDADEKAA</sequence>
<dbReference type="Pfam" id="PF02378">
    <property type="entry name" value="PTS_EIIC"/>
    <property type="match status" value="1"/>
</dbReference>
<dbReference type="GO" id="GO:0005886">
    <property type="term" value="C:plasma membrane"/>
    <property type="evidence" value="ECO:0007669"/>
    <property type="project" value="UniProtKB-SubCell"/>
</dbReference>
<evidence type="ECO:0000313" key="12">
    <source>
        <dbReference type="Proteomes" id="UP001300383"/>
    </source>
</evidence>
<dbReference type="PANTHER" id="PTHR30175:SF1">
    <property type="entry name" value="PTS SYSTEM ARBUTIN-, CELLOBIOSE-, AND SALICIN-SPECIFIC EIIBC COMPONENT-RELATED"/>
    <property type="match status" value="1"/>
</dbReference>
<feature type="transmembrane region" description="Helical" evidence="9">
    <location>
        <begin position="338"/>
        <end position="359"/>
    </location>
</feature>
<keyword evidence="2" id="KW-0813">Transport</keyword>
<dbReference type="PANTHER" id="PTHR30175">
    <property type="entry name" value="PHOSPHOTRANSFERASE SYSTEM TRANSPORT PROTEIN"/>
    <property type="match status" value="1"/>
</dbReference>
<name>A0AAP4BC29_9FIRM</name>
<evidence type="ECO:0000259" key="10">
    <source>
        <dbReference type="PROSITE" id="PS51103"/>
    </source>
</evidence>
<dbReference type="InterPro" id="IPR013013">
    <property type="entry name" value="PTS_EIIC_1"/>
</dbReference>
<evidence type="ECO:0000313" key="11">
    <source>
        <dbReference type="EMBL" id="MDI9241654.1"/>
    </source>
</evidence>
<evidence type="ECO:0000256" key="8">
    <source>
        <dbReference type="ARBA" id="ARBA00023136"/>
    </source>
</evidence>
<accession>A0AAP4BC29</accession>
<dbReference type="PROSITE" id="PS51103">
    <property type="entry name" value="PTS_EIIC_TYPE_1"/>
    <property type="match status" value="1"/>
</dbReference>
<evidence type="ECO:0000256" key="5">
    <source>
        <dbReference type="ARBA" id="ARBA00022683"/>
    </source>
</evidence>
<dbReference type="InterPro" id="IPR050558">
    <property type="entry name" value="PTS_Sugar-Specific_Components"/>
</dbReference>
<dbReference type="Proteomes" id="UP001300383">
    <property type="component" value="Unassembled WGS sequence"/>
</dbReference>
<proteinExistence type="predicted"/>
<feature type="transmembrane region" description="Helical" evidence="9">
    <location>
        <begin position="82"/>
        <end position="100"/>
    </location>
</feature>
<feature type="transmembrane region" description="Helical" evidence="9">
    <location>
        <begin position="120"/>
        <end position="138"/>
    </location>
</feature>
<dbReference type="GO" id="GO:0009401">
    <property type="term" value="P:phosphoenolpyruvate-dependent sugar phosphotransferase system"/>
    <property type="evidence" value="ECO:0007669"/>
    <property type="project" value="UniProtKB-KW"/>
</dbReference>
<keyword evidence="12" id="KW-1185">Reference proteome</keyword>
<evidence type="ECO:0000256" key="7">
    <source>
        <dbReference type="ARBA" id="ARBA00022989"/>
    </source>
</evidence>
<organism evidence="11 12">
    <name type="scientific">Fusibacillus kribbianus</name>
    <dbReference type="NCBI Taxonomy" id="3044208"/>
    <lineage>
        <taxon>Bacteria</taxon>
        <taxon>Bacillati</taxon>
        <taxon>Bacillota</taxon>
        <taxon>Clostridia</taxon>
        <taxon>Lachnospirales</taxon>
        <taxon>Lachnospiraceae</taxon>
        <taxon>Fusibacillus</taxon>
    </lineage>
</organism>
<feature type="transmembrane region" description="Helical" evidence="9">
    <location>
        <begin position="158"/>
        <end position="178"/>
    </location>
</feature>
<dbReference type="AlphaFoldDB" id="A0AAP4BC29"/>
<evidence type="ECO:0000256" key="3">
    <source>
        <dbReference type="ARBA" id="ARBA00022475"/>
    </source>
</evidence>
<feature type="transmembrane region" description="Helical" evidence="9">
    <location>
        <begin position="293"/>
        <end position="318"/>
    </location>
</feature>
<comment type="caution">
    <text evidence="11">The sequence shown here is derived from an EMBL/GenBank/DDBJ whole genome shotgun (WGS) entry which is preliminary data.</text>
</comment>
<feature type="transmembrane region" description="Helical" evidence="9">
    <location>
        <begin position="234"/>
        <end position="252"/>
    </location>
</feature>
<keyword evidence="5" id="KW-0598">Phosphotransferase system</keyword>
<dbReference type="InterPro" id="IPR003352">
    <property type="entry name" value="PTS_EIIC"/>
</dbReference>
<keyword evidence="7 9" id="KW-1133">Transmembrane helix</keyword>
<feature type="transmembrane region" description="Helical" evidence="9">
    <location>
        <begin position="55"/>
        <end position="75"/>
    </location>
</feature>
<evidence type="ECO:0000256" key="9">
    <source>
        <dbReference type="SAM" id="Phobius"/>
    </source>
</evidence>
<gene>
    <name evidence="11" type="ORF">QJ036_04060</name>
</gene>
<feature type="transmembrane region" description="Helical" evidence="9">
    <location>
        <begin position="264"/>
        <end position="286"/>
    </location>
</feature>
<feature type="domain" description="PTS EIIC type-1" evidence="10">
    <location>
        <begin position="15"/>
        <end position="369"/>
    </location>
</feature>
<feature type="transmembrane region" description="Helical" evidence="9">
    <location>
        <begin position="21"/>
        <end position="43"/>
    </location>
</feature>
<keyword evidence="3" id="KW-1003">Cell membrane</keyword>
<reference evidence="11 12" key="1">
    <citation type="submission" date="2023-05" db="EMBL/GenBank/DDBJ databases">
        <title>[ruminococcus] sp. nov., isolated from a pig farm feces dump.</title>
        <authorList>
            <person name="Chang Y.-H."/>
        </authorList>
    </citation>
    <scope>NUCLEOTIDE SEQUENCE [LARGE SCALE GENOMIC DNA]</scope>
    <source>
        <strain evidence="11 12">YH-rum2234</strain>
    </source>
</reference>
<keyword evidence="4" id="KW-0762">Sugar transport</keyword>
<keyword evidence="6 9" id="KW-0812">Transmembrane</keyword>
<dbReference type="RefSeq" id="WP_283230165.1">
    <property type="nucleotide sequence ID" value="NZ_JASGBQ010000004.1"/>
</dbReference>